<keyword evidence="3" id="KW-1185">Reference proteome</keyword>
<gene>
    <name evidence="2" type="ORF">PSTG_00410</name>
</gene>
<evidence type="ECO:0000256" key="1">
    <source>
        <dbReference type="SAM" id="SignalP"/>
    </source>
</evidence>
<reference evidence="3" key="1">
    <citation type="submission" date="2014-03" db="EMBL/GenBank/DDBJ databases">
        <title>The Genome Sequence of Puccinia striiformis f. sp. tritici PST-78.</title>
        <authorList>
            <consortium name="The Broad Institute Genome Sequencing Platform"/>
            <person name="Cuomo C."/>
            <person name="Hulbert S."/>
            <person name="Chen X."/>
            <person name="Walker B."/>
            <person name="Young S.K."/>
            <person name="Zeng Q."/>
            <person name="Gargeya S."/>
            <person name="Fitzgerald M."/>
            <person name="Haas B."/>
            <person name="Abouelleil A."/>
            <person name="Alvarado L."/>
            <person name="Arachchi H.M."/>
            <person name="Berlin A.M."/>
            <person name="Chapman S.B."/>
            <person name="Goldberg J."/>
            <person name="Griggs A."/>
            <person name="Gujja S."/>
            <person name="Hansen M."/>
            <person name="Howarth C."/>
            <person name="Imamovic A."/>
            <person name="Larimer J."/>
            <person name="McCowan C."/>
            <person name="Montmayeur A."/>
            <person name="Murphy C."/>
            <person name="Neiman D."/>
            <person name="Pearson M."/>
            <person name="Priest M."/>
            <person name="Roberts A."/>
            <person name="Saif S."/>
            <person name="Shea T."/>
            <person name="Sisk P."/>
            <person name="Sykes S."/>
            <person name="Wortman J."/>
            <person name="Nusbaum C."/>
            <person name="Birren B."/>
        </authorList>
    </citation>
    <scope>NUCLEOTIDE SEQUENCE [LARGE SCALE GENOMIC DNA]</scope>
    <source>
        <strain evidence="3">race PST-78</strain>
    </source>
</reference>
<dbReference type="Proteomes" id="UP000054564">
    <property type="component" value="Unassembled WGS sequence"/>
</dbReference>
<feature type="signal peptide" evidence="1">
    <location>
        <begin position="1"/>
        <end position="20"/>
    </location>
</feature>
<feature type="chain" id="PRO_5005551081" evidence="1">
    <location>
        <begin position="21"/>
        <end position="148"/>
    </location>
</feature>
<dbReference type="AlphaFoldDB" id="A0A0L0W4U1"/>
<sequence length="148" mass="16173">MYKLNYQVLFGFSIATLALCAPLPTQNLISNESSNILMGNSIIVNDLHLNEKRSDLNEVVGEVSSALGKSADGSSESSSSSQIATDVKQLVSDAEQMINKVKLAVELMAPEQTKQTNKPKEVFINVVRPLTEKPIVTELPEELIEVQE</sequence>
<name>A0A0L0W4U1_9BASI</name>
<evidence type="ECO:0000313" key="3">
    <source>
        <dbReference type="Proteomes" id="UP000054564"/>
    </source>
</evidence>
<comment type="caution">
    <text evidence="2">The sequence shown here is derived from an EMBL/GenBank/DDBJ whole genome shotgun (WGS) entry which is preliminary data.</text>
</comment>
<protein>
    <submittedName>
        <fullName evidence="2">Uncharacterized protein</fullName>
    </submittedName>
</protein>
<proteinExistence type="predicted"/>
<accession>A0A0L0W4U1</accession>
<keyword evidence="1" id="KW-0732">Signal</keyword>
<evidence type="ECO:0000313" key="2">
    <source>
        <dbReference type="EMBL" id="KNF06536.1"/>
    </source>
</evidence>
<dbReference type="EMBL" id="AJIL01000003">
    <property type="protein sequence ID" value="KNF06536.1"/>
    <property type="molecule type" value="Genomic_DNA"/>
</dbReference>
<organism evidence="2 3">
    <name type="scientific">Puccinia striiformis f. sp. tritici PST-78</name>
    <dbReference type="NCBI Taxonomy" id="1165861"/>
    <lineage>
        <taxon>Eukaryota</taxon>
        <taxon>Fungi</taxon>
        <taxon>Dikarya</taxon>
        <taxon>Basidiomycota</taxon>
        <taxon>Pucciniomycotina</taxon>
        <taxon>Pucciniomycetes</taxon>
        <taxon>Pucciniales</taxon>
        <taxon>Pucciniaceae</taxon>
        <taxon>Puccinia</taxon>
    </lineage>
</organism>